<evidence type="ECO:0000256" key="3">
    <source>
        <dbReference type="ARBA" id="ARBA00022547"/>
    </source>
</evidence>
<evidence type="ECO:0000256" key="12">
    <source>
        <dbReference type="HAMAP-Rule" id="MF_01399"/>
    </source>
</evidence>
<evidence type="ECO:0000256" key="11">
    <source>
        <dbReference type="ARBA" id="ARBA00037847"/>
    </source>
</evidence>
<dbReference type="AlphaFoldDB" id="B8HPJ8"/>
<reference evidence="15" key="1">
    <citation type="submission" date="2009-01" db="EMBL/GenBank/DDBJ databases">
        <title>Complete sequence of chromosome Cyanothece sp. PCC 7425.</title>
        <authorList>
            <consortium name="US DOE Joint Genome Institute"/>
            <person name="Lucas S."/>
            <person name="Copeland A."/>
            <person name="Lapidus A."/>
            <person name="Glavina del Rio T."/>
            <person name="Dalin E."/>
            <person name="Tice H."/>
            <person name="Bruce D."/>
            <person name="Goodwin L."/>
            <person name="Pitluck S."/>
            <person name="Sims D."/>
            <person name="Meineke L."/>
            <person name="Brettin T."/>
            <person name="Detter J.C."/>
            <person name="Han C."/>
            <person name="Larimer F."/>
            <person name="Land M."/>
            <person name="Hauser L."/>
            <person name="Kyrpides N."/>
            <person name="Ovchinnikova G."/>
            <person name="Liberton M."/>
            <person name="Stoeckel J."/>
            <person name="Banerjee A."/>
            <person name="Singh A."/>
            <person name="Page L."/>
            <person name="Sato H."/>
            <person name="Zhao L."/>
            <person name="Sherman L."/>
            <person name="Pakrasi H."/>
            <person name="Richardson P."/>
        </authorList>
    </citation>
    <scope>NUCLEOTIDE SEQUENCE</scope>
    <source>
        <strain evidence="15">PCC 7425</strain>
    </source>
</reference>
<feature type="transmembrane region" description="Helical" evidence="12">
    <location>
        <begin position="6"/>
        <end position="27"/>
    </location>
</feature>
<dbReference type="GO" id="GO:0012505">
    <property type="term" value="C:endomembrane system"/>
    <property type="evidence" value="ECO:0007669"/>
    <property type="project" value="UniProtKB-SubCell"/>
</dbReference>
<feature type="coiled-coil region" evidence="14">
    <location>
        <begin position="45"/>
        <end position="116"/>
    </location>
</feature>
<keyword evidence="12" id="KW-0793">Thylakoid</keyword>
<dbReference type="InterPro" id="IPR002146">
    <property type="entry name" value="ATP_synth_b/b'su_bac/chlpt"/>
</dbReference>
<keyword evidence="9 12" id="KW-0066">ATP synthesis</keyword>
<keyword evidence="7 12" id="KW-0406">Ion transport</keyword>
<dbReference type="GO" id="GO:0031676">
    <property type="term" value="C:plasma membrane-derived thylakoid membrane"/>
    <property type="evidence" value="ECO:0007669"/>
    <property type="project" value="UniProtKB-SubCell"/>
</dbReference>
<dbReference type="GO" id="GO:0046961">
    <property type="term" value="F:proton-transporting ATPase activity, rotational mechanism"/>
    <property type="evidence" value="ECO:0007669"/>
    <property type="project" value="TreeGrafter"/>
</dbReference>
<name>B8HPJ8_CYAP4</name>
<evidence type="ECO:0000256" key="8">
    <source>
        <dbReference type="ARBA" id="ARBA00023136"/>
    </source>
</evidence>
<dbReference type="KEGG" id="cyn:Cyan7425_1489"/>
<proteinExistence type="inferred from homology"/>
<accession>B8HPJ8</accession>
<dbReference type="HAMAP" id="MF_01398">
    <property type="entry name" value="ATP_synth_b_bprime"/>
    <property type="match status" value="1"/>
</dbReference>
<comment type="function">
    <text evidence="12">Component of the F(0) channel, it forms part of the peripheral stalk, linking F(1) to F(0). The b'-subunit is a diverged and duplicated form of b found in plants and photosynthetic bacteria.</text>
</comment>
<dbReference type="STRING" id="395961.Cyan7425_1489"/>
<comment type="subcellular location">
    <subcellularLocation>
        <location evidence="12">Cellular thylakoid membrane</location>
        <topology evidence="12">Single-pass membrane protein</topology>
    </subcellularLocation>
    <subcellularLocation>
        <location evidence="11">Endomembrane system</location>
        <topology evidence="11">Single-pass membrane protein</topology>
    </subcellularLocation>
</comment>
<comment type="function">
    <text evidence="10 12">F(1)F(0) ATP synthase produces ATP from ADP in the presence of a proton or sodium gradient. F-type ATPases consist of two structural domains, F(1) containing the extramembraneous catalytic core and F(0) containing the membrane proton channel, linked together by a central stalk and a peripheral stalk. During catalysis, ATP synthesis in the catalytic domain of F(1) is coupled via a rotary mechanism of the central stalk subunits to proton translocation.</text>
</comment>
<evidence type="ECO:0000256" key="6">
    <source>
        <dbReference type="ARBA" id="ARBA00022989"/>
    </source>
</evidence>
<keyword evidence="2 12" id="KW-0813">Transport</keyword>
<organism evidence="15">
    <name type="scientific">Cyanothece sp. (strain PCC 7425 / ATCC 29141)</name>
    <dbReference type="NCBI Taxonomy" id="395961"/>
    <lineage>
        <taxon>Bacteria</taxon>
        <taxon>Bacillati</taxon>
        <taxon>Cyanobacteriota</taxon>
        <taxon>Cyanophyceae</taxon>
        <taxon>Gomontiellales</taxon>
        <taxon>Cyanothecaceae</taxon>
        <taxon>Cyanothece</taxon>
    </lineage>
</organism>
<keyword evidence="14" id="KW-0175">Coiled coil</keyword>
<keyword evidence="3 12" id="KW-0138">CF(0)</keyword>
<keyword evidence="4 12" id="KW-0812">Transmembrane</keyword>
<dbReference type="PANTHER" id="PTHR33445">
    <property type="entry name" value="ATP SYNTHASE SUBUNIT B', CHLOROPLASTIC"/>
    <property type="match status" value="1"/>
</dbReference>
<evidence type="ECO:0000256" key="4">
    <source>
        <dbReference type="ARBA" id="ARBA00022692"/>
    </source>
</evidence>
<dbReference type="PANTHER" id="PTHR33445:SF2">
    <property type="entry name" value="ATP SYNTHASE SUBUNIT B', CHLOROPLASTIC"/>
    <property type="match status" value="1"/>
</dbReference>
<evidence type="ECO:0000313" key="15">
    <source>
        <dbReference type="EMBL" id="ACL43859.1"/>
    </source>
</evidence>
<gene>
    <name evidence="12" type="primary">atpF2</name>
    <name evidence="12" type="synonym">atpG</name>
    <name evidence="15" type="ordered locus">Cyan7425_1489</name>
</gene>
<evidence type="ECO:0000256" key="2">
    <source>
        <dbReference type="ARBA" id="ARBA00022448"/>
    </source>
</evidence>
<evidence type="ECO:0000256" key="1">
    <source>
        <dbReference type="ARBA" id="ARBA00005513"/>
    </source>
</evidence>
<comment type="similarity">
    <text evidence="1 12 13">Belongs to the ATPase B chain family.</text>
</comment>
<evidence type="ECO:0000256" key="9">
    <source>
        <dbReference type="ARBA" id="ARBA00023310"/>
    </source>
</evidence>
<dbReference type="HOGENOM" id="CLU_079215_9_0_3"/>
<protein>
    <recommendedName>
        <fullName evidence="12">ATP synthase subunit b'</fullName>
    </recommendedName>
    <alternativeName>
        <fullName evidence="12">ATP synthase F(0) sector subunit b'</fullName>
    </alternativeName>
    <alternativeName>
        <fullName evidence="12">ATPase subunit II</fullName>
    </alternativeName>
    <alternativeName>
        <fullName evidence="12">F-type ATPase subunit b'</fullName>
        <shortName evidence="12">F-ATPase subunit b'</shortName>
    </alternativeName>
</protein>
<keyword evidence="8 12" id="KW-0472">Membrane</keyword>
<sequence length="138" mass="15675">MFDFDATLPLMALQFLAFVLVLNWVFYRPLTKALTDREDYIRANLTEGQERLDKAQRLAQQYEEELAETRRQSQALIAAAQEDARRIASEETAAAQRQVQAQLLQVQQELDQQKQAALQSLEAQVGGLSQQILVKLLG</sequence>
<dbReference type="eggNOG" id="COG0711">
    <property type="taxonomic scope" value="Bacteria"/>
</dbReference>
<keyword evidence="6 12" id="KW-1133">Transmembrane helix</keyword>
<evidence type="ECO:0000256" key="13">
    <source>
        <dbReference type="RuleBase" id="RU003848"/>
    </source>
</evidence>
<dbReference type="HAMAP" id="MF_01399">
    <property type="entry name" value="ATP_synth_bprime"/>
    <property type="match status" value="1"/>
</dbReference>
<dbReference type="InterPro" id="IPR034679">
    <property type="entry name" value="ATP_synth_b"/>
</dbReference>
<dbReference type="GO" id="GO:0045259">
    <property type="term" value="C:proton-transporting ATP synthase complex"/>
    <property type="evidence" value="ECO:0007669"/>
    <property type="project" value="UniProtKB-KW"/>
</dbReference>
<evidence type="ECO:0000256" key="10">
    <source>
        <dbReference type="ARBA" id="ARBA00025198"/>
    </source>
</evidence>
<evidence type="ECO:0000256" key="7">
    <source>
        <dbReference type="ARBA" id="ARBA00023065"/>
    </source>
</evidence>
<evidence type="ECO:0000256" key="5">
    <source>
        <dbReference type="ARBA" id="ARBA00022781"/>
    </source>
</evidence>
<dbReference type="Pfam" id="PF00430">
    <property type="entry name" value="ATP-synt_B"/>
    <property type="match status" value="1"/>
</dbReference>
<comment type="subunit">
    <text evidence="12">F-type ATPases have 2 components, F(1) - the catalytic core - and F(0) - the membrane proton channel. F(1) has five subunits: alpha(3), beta(3), gamma(1), delta(1), epsilon(1). F(0) has four main subunits: a(1), b(1), b'(1) and c(10-14). The alpha and beta chains form an alternating ring which encloses part of the gamma chain. F(1) is attached to F(0) by a central stalk formed by the gamma and epsilon chains, while a peripheral stalk is formed by the delta, b and b' chains.</text>
</comment>
<evidence type="ECO:0000256" key="14">
    <source>
        <dbReference type="SAM" id="Coils"/>
    </source>
</evidence>
<dbReference type="GO" id="GO:0046933">
    <property type="term" value="F:proton-transporting ATP synthase activity, rotational mechanism"/>
    <property type="evidence" value="ECO:0007669"/>
    <property type="project" value="UniProtKB-UniRule"/>
</dbReference>
<keyword evidence="5 12" id="KW-0375">Hydrogen ion transport</keyword>
<dbReference type="NCBIfam" id="NF005607">
    <property type="entry name" value="PRK07353.1"/>
    <property type="match status" value="1"/>
</dbReference>
<dbReference type="CDD" id="cd06503">
    <property type="entry name" value="ATP-synt_Fo_b"/>
    <property type="match status" value="1"/>
</dbReference>
<dbReference type="OrthoDB" id="426571at2"/>
<dbReference type="InterPro" id="IPR050059">
    <property type="entry name" value="ATP_synthase_B_chain"/>
</dbReference>
<dbReference type="EMBL" id="CP001344">
    <property type="protein sequence ID" value="ACL43859.1"/>
    <property type="molecule type" value="Genomic_DNA"/>
</dbReference>